<dbReference type="STRING" id="4565.A0A3B5XTT9"/>
<dbReference type="Gramene" id="TraesCS1A03G0078400.1">
    <property type="protein sequence ID" value="TraesCS1A03G0078400.1.CDS"/>
    <property type="gene ID" value="TraesCS1A03G0078400"/>
</dbReference>
<accession>A0A3B5XTT9</accession>
<dbReference type="OrthoDB" id="695256at2759"/>
<evidence type="ECO:0000313" key="1">
    <source>
        <dbReference type="EnsemblPlants" id="TraesCS1A02G034400.1"/>
    </source>
</evidence>
<evidence type="ECO:0000313" key="2">
    <source>
        <dbReference type="Proteomes" id="UP000019116"/>
    </source>
</evidence>
<dbReference type="AlphaFoldDB" id="A0A3B5XTT9"/>
<name>A0A3B5XTT9_WHEAT</name>
<dbReference type="OMA" id="DTIWINS"/>
<reference evidence="1" key="1">
    <citation type="submission" date="2018-08" db="EMBL/GenBank/DDBJ databases">
        <authorList>
            <person name="Rossello M."/>
        </authorList>
    </citation>
    <scope>NUCLEOTIDE SEQUENCE [LARGE SCALE GENOMIC DNA]</scope>
    <source>
        <strain evidence="1">cv. Chinese Spring</strain>
    </source>
</reference>
<reference evidence="1" key="2">
    <citation type="submission" date="2018-10" db="UniProtKB">
        <authorList>
            <consortium name="EnsemblPlants"/>
        </authorList>
    </citation>
    <scope>IDENTIFICATION</scope>
</reference>
<dbReference type="EnsemblPlants" id="TraesCS1A02G034400.1">
    <property type="protein sequence ID" value="TraesCS1A02G034400.1"/>
    <property type="gene ID" value="TraesCS1A02G034400"/>
</dbReference>
<sequence>MPIFGGVRHAVDFVYDFIMLSSDEEQLDTIWINSLRPFPIEISLRIIRDTIRGDGVLHPLCFNLAVRKITTDAAERTAGTSSVGKTHFFNLGFHEQARALRQTWLSQEQRTNALINNVVLEPFPRYDVFHTPTIDFHDTELQREALLVKQELSFILQQEAPDRNSQLLEWPEQENIHVSPRRMDSGFKVLQEMALLYETIGNDMVHNMPRTDDPQSLRKRLMVQILMVRENEVKDNIPDQVRAALRFIGG</sequence>
<dbReference type="Proteomes" id="UP000019116">
    <property type="component" value="Chromosome 1A"/>
</dbReference>
<proteinExistence type="predicted"/>
<dbReference type="Gramene" id="TraesCS1A02G034400.1">
    <property type="protein sequence ID" value="TraesCS1A02G034400.1"/>
    <property type="gene ID" value="TraesCS1A02G034400"/>
</dbReference>
<keyword evidence="2" id="KW-1185">Reference proteome</keyword>
<protein>
    <submittedName>
        <fullName evidence="1">Uncharacterized protein</fullName>
    </submittedName>
</protein>
<organism evidence="1">
    <name type="scientific">Triticum aestivum</name>
    <name type="common">Wheat</name>
    <dbReference type="NCBI Taxonomy" id="4565"/>
    <lineage>
        <taxon>Eukaryota</taxon>
        <taxon>Viridiplantae</taxon>
        <taxon>Streptophyta</taxon>
        <taxon>Embryophyta</taxon>
        <taxon>Tracheophyta</taxon>
        <taxon>Spermatophyta</taxon>
        <taxon>Magnoliopsida</taxon>
        <taxon>Liliopsida</taxon>
        <taxon>Poales</taxon>
        <taxon>Poaceae</taxon>
        <taxon>BOP clade</taxon>
        <taxon>Pooideae</taxon>
        <taxon>Triticodae</taxon>
        <taxon>Triticeae</taxon>
        <taxon>Triticinae</taxon>
        <taxon>Triticum</taxon>
    </lineage>
</organism>